<evidence type="ECO:0000256" key="12">
    <source>
        <dbReference type="HAMAP-Rule" id="MF_00365"/>
    </source>
</evidence>
<dbReference type="GO" id="GO:0000731">
    <property type="term" value="P:DNA synthesis involved in DNA repair"/>
    <property type="evidence" value="ECO:0007669"/>
    <property type="project" value="TreeGrafter"/>
</dbReference>
<dbReference type="AlphaFoldDB" id="A0A168LG07"/>
<gene>
    <name evidence="15" type="primary">recF_2</name>
    <name evidence="12" type="synonym">recF</name>
    <name evidence="15" type="ORF">WY13_03884</name>
</gene>
<proteinExistence type="inferred from homology"/>
<comment type="function">
    <text evidence="12 13">The RecF protein is involved in DNA metabolism; it is required for DNA replication and normal SOS inducibility. RecF binds preferentially to single-stranded, linear DNA. It also seems to bind ATP.</text>
</comment>
<keyword evidence="9 12" id="KW-0238">DNA-binding</keyword>
<keyword evidence="5 12" id="KW-0235">DNA replication</keyword>
<dbReference type="GO" id="GO:0005737">
    <property type="term" value="C:cytoplasm"/>
    <property type="evidence" value="ECO:0007669"/>
    <property type="project" value="UniProtKB-SubCell"/>
</dbReference>
<evidence type="ECO:0000259" key="14">
    <source>
        <dbReference type="Pfam" id="PF02463"/>
    </source>
</evidence>
<evidence type="ECO:0000256" key="11">
    <source>
        <dbReference type="ARBA" id="ARBA00023236"/>
    </source>
</evidence>
<dbReference type="PROSITE" id="PS00618">
    <property type="entry name" value="RECF_2"/>
    <property type="match status" value="1"/>
</dbReference>
<feature type="domain" description="RecF/RecN/SMC N-terminal" evidence="14">
    <location>
        <begin position="2"/>
        <end position="334"/>
    </location>
</feature>
<dbReference type="OrthoDB" id="9803889at2"/>
<dbReference type="GO" id="GO:0006260">
    <property type="term" value="P:DNA replication"/>
    <property type="evidence" value="ECO:0007669"/>
    <property type="project" value="UniProtKB-UniRule"/>
</dbReference>
<reference evidence="15 16" key="1">
    <citation type="journal article" date="2015" name="Biotechnol. Bioeng.">
        <title>Genome sequence and phenotypic characterization of Caulobacter segnis.</title>
        <authorList>
            <person name="Patel S."/>
            <person name="Fletcher B."/>
            <person name="Scott D.C."/>
            <person name="Ely B."/>
        </authorList>
    </citation>
    <scope>NUCLEOTIDE SEQUENCE [LARGE SCALE GENOMIC DNA]</scope>
    <source>
        <strain evidence="15 16">ERI-2</strain>
    </source>
</reference>
<keyword evidence="7 12" id="KW-0227">DNA damage</keyword>
<evidence type="ECO:0000256" key="5">
    <source>
        <dbReference type="ARBA" id="ARBA00022705"/>
    </source>
</evidence>
<organism evidence="15 16">
    <name type="scientific">Clostridium ljungdahlii</name>
    <dbReference type="NCBI Taxonomy" id="1538"/>
    <lineage>
        <taxon>Bacteria</taxon>
        <taxon>Bacillati</taxon>
        <taxon>Bacillota</taxon>
        <taxon>Clostridia</taxon>
        <taxon>Eubacteriales</taxon>
        <taxon>Clostridiaceae</taxon>
        <taxon>Clostridium</taxon>
    </lineage>
</organism>
<evidence type="ECO:0000256" key="2">
    <source>
        <dbReference type="ARBA" id="ARBA00008016"/>
    </source>
</evidence>
<dbReference type="InterPro" id="IPR027417">
    <property type="entry name" value="P-loop_NTPase"/>
</dbReference>
<feature type="binding site" evidence="12">
    <location>
        <begin position="30"/>
        <end position="37"/>
    </location>
    <ligand>
        <name>ATP</name>
        <dbReference type="ChEBI" id="CHEBI:30616"/>
    </ligand>
</feature>
<comment type="caution">
    <text evidence="15">The sequence shown here is derived from an EMBL/GenBank/DDBJ whole genome shotgun (WGS) entry which is preliminary data.</text>
</comment>
<dbReference type="HAMAP" id="MF_00365">
    <property type="entry name" value="RecF"/>
    <property type="match status" value="1"/>
</dbReference>
<dbReference type="CDD" id="cd03242">
    <property type="entry name" value="ABC_RecF"/>
    <property type="match status" value="1"/>
</dbReference>
<dbReference type="SUPFAM" id="SSF52540">
    <property type="entry name" value="P-loop containing nucleoside triphosphate hydrolases"/>
    <property type="match status" value="1"/>
</dbReference>
<dbReference type="Proteomes" id="UP000077407">
    <property type="component" value="Unassembled WGS sequence"/>
</dbReference>
<dbReference type="Gene3D" id="1.20.1050.90">
    <property type="entry name" value="RecF/RecN/SMC, N-terminal domain"/>
    <property type="match status" value="1"/>
</dbReference>
<dbReference type="InterPro" id="IPR042174">
    <property type="entry name" value="RecF_2"/>
</dbReference>
<dbReference type="GO" id="GO:0009432">
    <property type="term" value="P:SOS response"/>
    <property type="evidence" value="ECO:0007669"/>
    <property type="project" value="UniProtKB-UniRule"/>
</dbReference>
<dbReference type="EMBL" id="LITT01000063">
    <property type="protein sequence ID" value="OAA83107.1"/>
    <property type="molecule type" value="Genomic_DNA"/>
</dbReference>
<dbReference type="InterPro" id="IPR018078">
    <property type="entry name" value="DNA-binding_RecF_CS"/>
</dbReference>
<dbReference type="PROSITE" id="PS00617">
    <property type="entry name" value="RECF_1"/>
    <property type="match status" value="1"/>
</dbReference>
<dbReference type="NCBIfam" id="TIGR00611">
    <property type="entry name" value="recf"/>
    <property type="match status" value="1"/>
</dbReference>
<keyword evidence="10 12" id="KW-0234">DNA repair</keyword>
<dbReference type="PATRIC" id="fig|1538.10.peg.3955"/>
<evidence type="ECO:0000256" key="4">
    <source>
        <dbReference type="ARBA" id="ARBA00022490"/>
    </source>
</evidence>
<dbReference type="GO" id="GO:0003697">
    <property type="term" value="F:single-stranded DNA binding"/>
    <property type="evidence" value="ECO:0007669"/>
    <property type="project" value="UniProtKB-UniRule"/>
</dbReference>
<dbReference type="RefSeq" id="WP_063557114.1">
    <property type="nucleotide sequence ID" value="NZ_LITT01000063.1"/>
</dbReference>
<dbReference type="PANTHER" id="PTHR32182">
    <property type="entry name" value="DNA REPLICATION AND REPAIR PROTEIN RECF"/>
    <property type="match status" value="1"/>
</dbReference>
<dbReference type="GO" id="GO:0005524">
    <property type="term" value="F:ATP binding"/>
    <property type="evidence" value="ECO:0007669"/>
    <property type="project" value="UniProtKB-UniRule"/>
</dbReference>
<dbReference type="InterPro" id="IPR003395">
    <property type="entry name" value="RecF/RecN/SMC_N"/>
</dbReference>
<dbReference type="Gene3D" id="3.40.50.300">
    <property type="entry name" value="P-loop containing nucleotide triphosphate hydrolases"/>
    <property type="match status" value="1"/>
</dbReference>
<keyword evidence="4 12" id="KW-0963">Cytoplasm</keyword>
<protein>
    <recommendedName>
        <fullName evidence="3 12">DNA replication and repair protein RecF</fullName>
    </recommendedName>
</protein>
<evidence type="ECO:0000256" key="6">
    <source>
        <dbReference type="ARBA" id="ARBA00022741"/>
    </source>
</evidence>
<keyword evidence="11 12" id="KW-0742">SOS response</keyword>
<evidence type="ECO:0000313" key="15">
    <source>
        <dbReference type="EMBL" id="OAA83107.1"/>
    </source>
</evidence>
<comment type="similarity">
    <text evidence="2 12 13">Belongs to the RecF family.</text>
</comment>
<evidence type="ECO:0000256" key="10">
    <source>
        <dbReference type="ARBA" id="ARBA00023204"/>
    </source>
</evidence>
<evidence type="ECO:0000256" key="7">
    <source>
        <dbReference type="ARBA" id="ARBA00022763"/>
    </source>
</evidence>
<keyword evidence="6 12" id="KW-0547">Nucleotide-binding</keyword>
<keyword evidence="8 12" id="KW-0067">ATP-binding</keyword>
<dbReference type="Pfam" id="PF02463">
    <property type="entry name" value="SMC_N"/>
    <property type="match status" value="1"/>
</dbReference>
<accession>A0A168LG07</accession>
<dbReference type="InterPro" id="IPR001238">
    <property type="entry name" value="DNA-binding_RecF"/>
</dbReference>
<sequence>MYIKYLKLINFRNYKELEIEFDKNLNVFIGDNAQGKTNILESIYYCSIGKSPRTNKDKELINWNGKYAYIKAGVYSSSHNLNDKKIEIKIFKEGKKGININSIRVNKLSELMGIFNVVMFSPEDLKIIKESPSFRRKFLDIELCKFSKRYYYNLVQYNKVLSERNLLLRKRSSSNSDILDIYDIQLSKYGAVIIDLRNKYINKLSKMGKIIHEDITSQTEKIEFKYVTSITDLDNIENSLFKVLETNRQRDIEKGITLYGPHRDDFVTSINGINVRNFGSQGQQRTSVLTMKFASLEIIKEITGEYPVLLLDDVLSELDANRQKYILNSINEIQTFITGTGIGGIKKNVKKENQIFIVKSGKMNRI</sequence>
<evidence type="ECO:0000256" key="1">
    <source>
        <dbReference type="ARBA" id="ARBA00004496"/>
    </source>
</evidence>
<evidence type="ECO:0000256" key="13">
    <source>
        <dbReference type="RuleBase" id="RU000578"/>
    </source>
</evidence>
<evidence type="ECO:0000313" key="16">
    <source>
        <dbReference type="Proteomes" id="UP000077407"/>
    </source>
</evidence>
<dbReference type="GO" id="GO:0006302">
    <property type="term" value="P:double-strand break repair"/>
    <property type="evidence" value="ECO:0007669"/>
    <property type="project" value="TreeGrafter"/>
</dbReference>
<evidence type="ECO:0000256" key="3">
    <source>
        <dbReference type="ARBA" id="ARBA00020170"/>
    </source>
</evidence>
<evidence type="ECO:0000256" key="8">
    <source>
        <dbReference type="ARBA" id="ARBA00022840"/>
    </source>
</evidence>
<comment type="subcellular location">
    <subcellularLocation>
        <location evidence="1 12 13">Cytoplasm</location>
    </subcellularLocation>
</comment>
<dbReference type="PANTHER" id="PTHR32182:SF0">
    <property type="entry name" value="DNA REPLICATION AND REPAIR PROTEIN RECF"/>
    <property type="match status" value="1"/>
</dbReference>
<evidence type="ECO:0000256" key="9">
    <source>
        <dbReference type="ARBA" id="ARBA00023125"/>
    </source>
</evidence>
<name>A0A168LG07_9CLOT</name>